<feature type="domain" description="Rhodanese" evidence="2">
    <location>
        <begin position="51"/>
        <end position="141"/>
    </location>
</feature>
<dbReference type="FunFam" id="3.40.250.10:FF:000049">
    <property type="entry name" value="Phage shock protein E"/>
    <property type="match status" value="1"/>
</dbReference>
<dbReference type="SUPFAM" id="SSF52821">
    <property type="entry name" value="Rhodanese/Cell cycle control phosphatase"/>
    <property type="match status" value="1"/>
</dbReference>
<sequence>MAQQILTFISHNLPLFGALVVILAMLGYNLFGSSLRGYKPVSPTEAIQMINHDNAVVLDVREDGEYRNGHIINALHVPQGQLKNRLQELERYKDKAIIVSCRSGSRSGQACGVLKKQGFDSVYNLAGGVMAWQSANLPLVKK</sequence>
<dbReference type="InterPro" id="IPR001763">
    <property type="entry name" value="Rhodanese-like_dom"/>
</dbReference>
<evidence type="ECO:0000256" key="1">
    <source>
        <dbReference type="SAM" id="Phobius"/>
    </source>
</evidence>
<dbReference type="PANTHER" id="PTHR43031">
    <property type="entry name" value="FAD-DEPENDENT OXIDOREDUCTASE"/>
    <property type="match status" value="1"/>
</dbReference>
<dbReference type="EMBL" id="UOFZ01000143">
    <property type="protein sequence ID" value="VAX13871.1"/>
    <property type="molecule type" value="Genomic_DNA"/>
</dbReference>
<dbReference type="SMART" id="SM00450">
    <property type="entry name" value="RHOD"/>
    <property type="match status" value="1"/>
</dbReference>
<dbReference type="Pfam" id="PF00581">
    <property type="entry name" value="Rhodanese"/>
    <property type="match status" value="1"/>
</dbReference>
<dbReference type="Gene3D" id="3.40.250.10">
    <property type="entry name" value="Rhodanese-like domain"/>
    <property type="match status" value="1"/>
</dbReference>
<keyword evidence="1" id="KW-1133">Transmembrane helix</keyword>
<proteinExistence type="predicted"/>
<dbReference type="InterPro" id="IPR050229">
    <property type="entry name" value="GlpE_sulfurtransferase"/>
</dbReference>
<reference evidence="3" key="1">
    <citation type="submission" date="2018-06" db="EMBL/GenBank/DDBJ databases">
        <authorList>
            <person name="Zhirakovskaya E."/>
        </authorList>
    </citation>
    <scope>NUCLEOTIDE SEQUENCE</scope>
</reference>
<keyword evidence="1" id="KW-0812">Transmembrane</keyword>
<dbReference type="AlphaFoldDB" id="A0A3B1BHC4"/>
<keyword evidence="1" id="KW-0472">Membrane</keyword>
<protein>
    <recommendedName>
        <fullName evidence="2">Rhodanese domain-containing protein</fullName>
    </recommendedName>
</protein>
<evidence type="ECO:0000313" key="3">
    <source>
        <dbReference type="EMBL" id="VAX13871.1"/>
    </source>
</evidence>
<dbReference type="CDD" id="cd00158">
    <property type="entry name" value="RHOD"/>
    <property type="match status" value="1"/>
</dbReference>
<gene>
    <name evidence="3" type="ORF">MNBD_GAMMA24-1712</name>
</gene>
<evidence type="ECO:0000259" key="2">
    <source>
        <dbReference type="PROSITE" id="PS50206"/>
    </source>
</evidence>
<organism evidence="3">
    <name type="scientific">hydrothermal vent metagenome</name>
    <dbReference type="NCBI Taxonomy" id="652676"/>
    <lineage>
        <taxon>unclassified sequences</taxon>
        <taxon>metagenomes</taxon>
        <taxon>ecological metagenomes</taxon>
    </lineage>
</organism>
<dbReference type="InterPro" id="IPR036873">
    <property type="entry name" value="Rhodanese-like_dom_sf"/>
</dbReference>
<name>A0A3B1BHC4_9ZZZZ</name>
<dbReference type="PROSITE" id="PS50206">
    <property type="entry name" value="RHODANESE_3"/>
    <property type="match status" value="1"/>
</dbReference>
<dbReference type="PANTHER" id="PTHR43031:SF18">
    <property type="entry name" value="RHODANESE-RELATED SULFURTRANSFERASES"/>
    <property type="match status" value="1"/>
</dbReference>
<feature type="transmembrane region" description="Helical" evidence="1">
    <location>
        <begin position="12"/>
        <end position="31"/>
    </location>
</feature>
<accession>A0A3B1BHC4</accession>